<gene>
    <name evidence="3" type="ORF">D8S82_26415</name>
</gene>
<dbReference type="InterPro" id="IPR036291">
    <property type="entry name" value="NAD(P)-bd_dom_sf"/>
</dbReference>
<dbReference type="PANTHER" id="PTHR24321:SF8">
    <property type="entry name" value="ESTRADIOL 17-BETA-DEHYDROGENASE 8-RELATED"/>
    <property type="match status" value="1"/>
</dbReference>
<dbReference type="CDD" id="cd05233">
    <property type="entry name" value="SDR_c"/>
    <property type="match status" value="1"/>
</dbReference>
<protein>
    <submittedName>
        <fullName evidence="3">SDR family oxidoreductase</fullName>
    </submittedName>
</protein>
<evidence type="ECO:0000313" key="3">
    <source>
        <dbReference type="EMBL" id="TQR83609.1"/>
    </source>
</evidence>
<dbReference type="PANTHER" id="PTHR24321">
    <property type="entry name" value="DEHYDROGENASES, SHORT CHAIN"/>
    <property type="match status" value="1"/>
</dbReference>
<reference evidence="3 4" key="1">
    <citation type="submission" date="2018-10" db="EMBL/GenBank/DDBJ databases">
        <title>Draft genome of Mycobacterium hodleri strain B.</title>
        <authorList>
            <person name="Amande T.J."/>
            <person name="Mcgenity T.J."/>
        </authorList>
    </citation>
    <scope>NUCLEOTIDE SEQUENCE [LARGE SCALE GENOMIC DNA]</scope>
    <source>
        <strain evidence="3 4">B</strain>
    </source>
</reference>
<dbReference type="PRINTS" id="PR00081">
    <property type="entry name" value="GDHRDH"/>
</dbReference>
<dbReference type="Pfam" id="PF13561">
    <property type="entry name" value="adh_short_C2"/>
    <property type="match status" value="1"/>
</dbReference>
<name>A0A544VUF7_9MYCO</name>
<dbReference type="FunFam" id="3.40.50.720:FF:000084">
    <property type="entry name" value="Short-chain dehydrogenase reductase"/>
    <property type="match status" value="1"/>
</dbReference>
<dbReference type="GO" id="GO:0016491">
    <property type="term" value="F:oxidoreductase activity"/>
    <property type="evidence" value="ECO:0007669"/>
    <property type="project" value="UniProtKB-KW"/>
</dbReference>
<dbReference type="SUPFAM" id="SSF51735">
    <property type="entry name" value="NAD(P)-binding Rossmann-fold domains"/>
    <property type="match status" value="1"/>
</dbReference>
<evidence type="ECO:0000256" key="1">
    <source>
        <dbReference type="ARBA" id="ARBA00006484"/>
    </source>
</evidence>
<evidence type="ECO:0000313" key="4">
    <source>
        <dbReference type="Proteomes" id="UP000315759"/>
    </source>
</evidence>
<dbReference type="InterPro" id="IPR002347">
    <property type="entry name" value="SDR_fam"/>
</dbReference>
<dbReference type="PROSITE" id="PS00061">
    <property type="entry name" value="ADH_SHORT"/>
    <property type="match status" value="1"/>
</dbReference>
<keyword evidence="2" id="KW-0560">Oxidoreductase</keyword>
<dbReference type="EMBL" id="VIFX01000042">
    <property type="protein sequence ID" value="TQR83609.1"/>
    <property type="molecule type" value="Genomic_DNA"/>
</dbReference>
<evidence type="ECO:0000256" key="2">
    <source>
        <dbReference type="ARBA" id="ARBA00023002"/>
    </source>
</evidence>
<comment type="caution">
    <text evidence="3">The sequence shown here is derived from an EMBL/GenBank/DDBJ whole genome shotgun (WGS) entry which is preliminary data.</text>
</comment>
<organism evidence="3 4">
    <name type="scientific">Mycolicibacterium hodleri</name>
    <dbReference type="NCBI Taxonomy" id="49897"/>
    <lineage>
        <taxon>Bacteria</taxon>
        <taxon>Bacillati</taxon>
        <taxon>Actinomycetota</taxon>
        <taxon>Actinomycetes</taxon>
        <taxon>Mycobacteriales</taxon>
        <taxon>Mycobacteriaceae</taxon>
        <taxon>Mycolicibacterium</taxon>
    </lineage>
</organism>
<dbReference type="PRINTS" id="PR00080">
    <property type="entry name" value="SDRFAMILY"/>
</dbReference>
<dbReference type="InterPro" id="IPR020904">
    <property type="entry name" value="Sc_DH/Rdtase_CS"/>
</dbReference>
<dbReference type="Gene3D" id="3.40.50.720">
    <property type="entry name" value="NAD(P)-binding Rossmann-like Domain"/>
    <property type="match status" value="1"/>
</dbReference>
<dbReference type="Proteomes" id="UP000315759">
    <property type="component" value="Unassembled WGS sequence"/>
</dbReference>
<dbReference type="AlphaFoldDB" id="A0A544VUF7"/>
<comment type="similarity">
    <text evidence="1">Belongs to the short-chain dehydrogenases/reductases (SDR) family.</text>
</comment>
<dbReference type="RefSeq" id="WP_142554935.1">
    <property type="nucleotide sequence ID" value="NZ_VIFX01000042.1"/>
</dbReference>
<proteinExistence type="inferred from homology"/>
<accession>A0A544VUF7</accession>
<sequence>MSAYSHPEALLGRAVIVTGAAQGVGKGIAGALLERGAQVLLVDVNADALVATVDEFVTAGWPSEFFVADLRDPSSPAAIVDAAIGRFGKVDALVNNAIATNEPKALVDITAEDYDLVFDVGPRATFFLMQAVHPVMKAAGEGVIVNLGSGSGTGGQSQFAAYGGAKEAIRGISKAAALEWGRDNIRVNVICPFADSPGVQFWRDIAPKDFDRALRSVPLNRVGRTHEDIGALVAFLIGDDGGFITGQTIMVDGGMGVFR</sequence>
<keyword evidence="4" id="KW-1185">Reference proteome</keyword>